<sequence>MHQNRQTVFDALKDLDIPFQVYDHPPLRTSGDAFLLSEDVEGGRCKNLFLRNSGGMNHYLVILELDVPLDLKILSQRLSEKRLGFASEERLMRVLGVLPGSVSPFNFLNGKGKDVFIIVDQALLCHEKLVFHPNENTASLVLSVKDFKKYLQTLGNRIEFLDLSR</sequence>
<dbReference type="AlphaFoldDB" id="B6ASG3"/>
<reference evidence="3" key="1">
    <citation type="journal article" date="2004" name="Nature">
        <title>Community structure and metabolism through reconstruction of microbial genomes from the environment.</title>
        <authorList>
            <person name="Tyson G.W."/>
            <person name="Chapman J."/>
            <person name="Hugenholtz P."/>
            <person name="Allen E.E."/>
            <person name="Ram R.J."/>
            <person name="Richardson P.M."/>
            <person name="Solovyev V.V."/>
            <person name="Rubin E.M."/>
            <person name="Rokhsar D.S."/>
            <person name="Banfield J.F."/>
        </authorList>
    </citation>
    <scope>NUCLEOTIDE SEQUENCE [LARGE SCALE GENOMIC DNA]</scope>
</reference>
<accession>B6ASG3</accession>
<dbReference type="GO" id="GO:0002161">
    <property type="term" value="F:aminoacyl-tRNA deacylase activity"/>
    <property type="evidence" value="ECO:0007669"/>
    <property type="project" value="InterPro"/>
</dbReference>
<dbReference type="InterPro" id="IPR007214">
    <property type="entry name" value="YbaK/aa-tRNA-synth-assoc-dom"/>
</dbReference>
<dbReference type="Gene3D" id="3.90.960.10">
    <property type="entry name" value="YbaK/aminoacyl-tRNA synthetase-associated domain"/>
    <property type="match status" value="1"/>
</dbReference>
<evidence type="ECO:0000313" key="3">
    <source>
        <dbReference type="EMBL" id="EDZ37935.1"/>
    </source>
</evidence>
<dbReference type="CDD" id="cd04335">
    <property type="entry name" value="PrdX_deacylase"/>
    <property type="match status" value="1"/>
</dbReference>
<dbReference type="PANTHER" id="PTHR31423">
    <property type="entry name" value="YBAK DOMAIN-CONTAINING PROTEIN"/>
    <property type="match status" value="1"/>
</dbReference>
<comment type="similarity">
    <text evidence="1">Belongs to the PRORSD1 family.</text>
</comment>
<dbReference type="InterPro" id="IPR040285">
    <property type="entry name" value="ProX/PRXD1"/>
</dbReference>
<gene>
    <name evidence="3" type="ORF">CGL2_10065001</name>
</gene>
<protein>
    <submittedName>
        <fullName evidence="3">DNA binding protein</fullName>
    </submittedName>
</protein>
<dbReference type="SUPFAM" id="SSF55826">
    <property type="entry name" value="YbaK/ProRS associated domain"/>
    <property type="match status" value="1"/>
</dbReference>
<proteinExistence type="inferred from homology"/>
<dbReference type="InterPro" id="IPR036754">
    <property type="entry name" value="YbaK/aa-tRNA-synt-asso_dom_sf"/>
</dbReference>
<evidence type="ECO:0000259" key="2">
    <source>
        <dbReference type="Pfam" id="PF04073"/>
    </source>
</evidence>
<feature type="domain" description="YbaK/aminoacyl-tRNA synthetase-associated" evidence="2">
    <location>
        <begin position="45"/>
        <end position="149"/>
    </location>
</feature>
<name>B6ASG3_9BACT</name>
<reference evidence="3" key="2">
    <citation type="journal article" date="2008" name="PLoS Biol.">
        <title>Population genomic analysis of strain variation in Leptospirillum group II bacteria involved in acid mine drainage formation.</title>
        <authorList>
            <person name="Simmons S.L."/>
            <person name="Dibartolo G."/>
            <person name="Denef V.J."/>
            <person name="Goltsman D.S."/>
            <person name="Thelen M.P."/>
            <person name="Banfield J.F."/>
        </authorList>
    </citation>
    <scope>NUCLEOTIDE SEQUENCE [LARGE SCALE GENOMIC DNA]</scope>
</reference>
<organism evidence="3">
    <name type="scientific">Leptospirillum sp. Group II '5-way CG'</name>
    <dbReference type="NCBI Taxonomy" id="419541"/>
    <lineage>
        <taxon>Bacteria</taxon>
        <taxon>Pseudomonadati</taxon>
        <taxon>Nitrospirota</taxon>
        <taxon>Nitrospiria</taxon>
        <taxon>Nitrospirales</taxon>
        <taxon>Nitrospiraceae</taxon>
        <taxon>Leptospirillum</taxon>
    </lineage>
</organism>
<dbReference type="PANTHER" id="PTHR31423:SF3">
    <property type="entry name" value="PROLYL-TRNA SYNTHETASE ASSOCIATED DOMAIN-CONTAINING PROTEIN 1-RELATED"/>
    <property type="match status" value="1"/>
</dbReference>
<dbReference type="Pfam" id="PF04073">
    <property type="entry name" value="tRNA_edit"/>
    <property type="match status" value="1"/>
</dbReference>
<dbReference type="EMBL" id="DS995267">
    <property type="protein sequence ID" value="EDZ37935.1"/>
    <property type="molecule type" value="Genomic_DNA"/>
</dbReference>
<evidence type="ECO:0000256" key="1">
    <source>
        <dbReference type="ARBA" id="ARBA00010201"/>
    </source>
</evidence>